<evidence type="ECO:0000313" key="2">
    <source>
        <dbReference type="EMBL" id="NYI44275.1"/>
    </source>
</evidence>
<dbReference type="RefSeq" id="WP_179648180.1">
    <property type="nucleotide sequence ID" value="NZ_JACBZM010000001.1"/>
</dbReference>
<protein>
    <submittedName>
        <fullName evidence="2">Uncharacterized protein</fullName>
    </submittedName>
</protein>
<comment type="caution">
    <text evidence="2">The sequence shown here is derived from an EMBL/GenBank/DDBJ whole genome shotgun (WGS) entry which is preliminary data.</text>
</comment>
<name>A0A7Y9ZHW3_9ACTN</name>
<feature type="transmembrane region" description="Helical" evidence="1">
    <location>
        <begin position="60"/>
        <end position="80"/>
    </location>
</feature>
<feature type="transmembrane region" description="Helical" evidence="1">
    <location>
        <begin position="116"/>
        <end position="139"/>
    </location>
</feature>
<proteinExistence type="predicted"/>
<feature type="transmembrane region" description="Helical" evidence="1">
    <location>
        <begin position="21"/>
        <end position="40"/>
    </location>
</feature>
<dbReference type="AlphaFoldDB" id="A0A7Y9ZHW3"/>
<keyword evidence="1" id="KW-0812">Transmembrane</keyword>
<organism evidence="2 3">
    <name type="scientific">Nocardioides aromaticivorans</name>
    <dbReference type="NCBI Taxonomy" id="200618"/>
    <lineage>
        <taxon>Bacteria</taxon>
        <taxon>Bacillati</taxon>
        <taxon>Actinomycetota</taxon>
        <taxon>Actinomycetes</taxon>
        <taxon>Propionibacteriales</taxon>
        <taxon>Nocardioidaceae</taxon>
        <taxon>Nocardioides</taxon>
    </lineage>
</organism>
<sequence>MAISEPPPFTFTPRPSHGVGLTLAQALLLVGGVLAGYGIGCTVIDANEDAPAAYVAGDDIGMITIGGLVVAVVGWVMWSFMADSHPLSVGQLHAWGTALPASAIGLLLAARELGVAGGYVVGAAGLAAAGAVAMVLASARARRRRRRYRRELDLIARGAAVPATVLDSGLDPHDVEEASNVITTVTFGFVIGDHTYRLHRRMTVPQHGILLDGQRTTVWYDADDPMDDEAMVVAIQHALRWNVPFPRVVDRPPAVPS</sequence>
<accession>A0A7Y9ZHW3</accession>
<dbReference type="Proteomes" id="UP000562045">
    <property type="component" value="Unassembled WGS sequence"/>
</dbReference>
<reference evidence="2 3" key="1">
    <citation type="submission" date="2020-07" db="EMBL/GenBank/DDBJ databases">
        <title>Sequencing the genomes of 1000 actinobacteria strains.</title>
        <authorList>
            <person name="Klenk H.-P."/>
        </authorList>
    </citation>
    <scope>NUCLEOTIDE SEQUENCE [LARGE SCALE GENOMIC DNA]</scope>
    <source>
        <strain evidence="2 3">DSM 15131</strain>
    </source>
</reference>
<evidence type="ECO:0000313" key="3">
    <source>
        <dbReference type="Proteomes" id="UP000562045"/>
    </source>
</evidence>
<gene>
    <name evidence="2" type="ORF">BJ993_001355</name>
</gene>
<keyword evidence="1" id="KW-0472">Membrane</keyword>
<keyword evidence="1" id="KW-1133">Transmembrane helix</keyword>
<dbReference type="EMBL" id="JACBZM010000001">
    <property type="protein sequence ID" value="NYI44275.1"/>
    <property type="molecule type" value="Genomic_DNA"/>
</dbReference>
<evidence type="ECO:0000256" key="1">
    <source>
        <dbReference type="SAM" id="Phobius"/>
    </source>
</evidence>